<organism evidence="1 2">
    <name type="scientific">Dyadobacter subterraneus</name>
    <dbReference type="NCBI Taxonomy" id="2773304"/>
    <lineage>
        <taxon>Bacteria</taxon>
        <taxon>Pseudomonadati</taxon>
        <taxon>Bacteroidota</taxon>
        <taxon>Cytophagia</taxon>
        <taxon>Cytophagales</taxon>
        <taxon>Spirosomataceae</taxon>
        <taxon>Dyadobacter</taxon>
    </lineage>
</organism>
<proteinExistence type="predicted"/>
<dbReference type="EMBL" id="JACYGY010000001">
    <property type="protein sequence ID" value="MBE9463775.1"/>
    <property type="molecule type" value="Genomic_DNA"/>
</dbReference>
<gene>
    <name evidence="1" type="ORF">IEE83_17980</name>
</gene>
<name>A0ABR9WE56_9BACT</name>
<accession>A0ABR9WE56</accession>
<evidence type="ECO:0000313" key="1">
    <source>
        <dbReference type="EMBL" id="MBE9463775.1"/>
    </source>
</evidence>
<reference evidence="2" key="1">
    <citation type="submission" date="2023-07" db="EMBL/GenBank/DDBJ databases">
        <title>Dyadobacter sp. nov 'subterranea' isolated from contaminted grondwater.</title>
        <authorList>
            <person name="Szabo I."/>
            <person name="Al-Omari J."/>
            <person name="Szerdahelyi S.G."/>
            <person name="Rado J."/>
        </authorList>
    </citation>
    <scope>NUCLEOTIDE SEQUENCE [LARGE SCALE GENOMIC DNA]</scope>
    <source>
        <strain evidence="2">UP-52</strain>
    </source>
</reference>
<evidence type="ECO:0000313" key="2">
    <source>
        <dbReference type="Proteomes" id="UP000634134"/>
    </source>
</evidence>
<sequence length="241" mass="27319">MLISENSTPFEKSIAKRIAKAAEIRSIAANKTGYTSQTDLESVQMLTLDLSRLAGLNADFFTTINSYYQTSMKRKELFQGKENSIKQTALLIKNTVFEDAAYCPNKRKQIKQIYEAIKGQNPISPPIDLAVKSSDKNVAAFLSSYQILISSFKAMKAALEKFDYQPKSEDCSLANCQVLLQSAEHLSNHIEALLQKLFAANETRTECYLMIRRRCLAIQNRFRFLYGSGDADYRKICKHKL</sequence>
<dbReference type="Proteomes" id="UP000634134">
    <property type="component" value="Unassembled WGS sequence"/>
</dbReference>
<dbReference type="RefSeq" id="WP_194121885.1">
    <property type="nucleotide sequence ID" value="NZ_JACYGY010000001.1"/>
</dbReference>
<keyword evidence="2" id="KW-1185">Reference proteome</keyword>
<comment type="caution">
    <text evidence="1">The sequence shown here is derived from an EMBL/GenBank/DDBJ whole genome shotgun (WGS) entry which is preliminary data.</text>
</comment>
<protein>
    <submittedName>
        <fullName evidence="1">Uncharacterized protein</fullName>
    </submittedName>
</protein>